<dbReference type="InterPro" id="IPR012255">
    <property type="entry name" value="ETF_b"/>
</dbReference>
<evidence type="ECO:0000256" key="6">
    <source>
        <dbReference type="ARBA" id="ARBA00022982"/>
    </source>
</evidence>
<dbReference type="CDD" id="cd01714">
    <property type="entry name" value="ETF_beta"/>
    <property type="match status" value="1"/>
</dbReference>
<dbReference type="RefSeq" id="WP_269663839.1">
    <property type="nucleotide sequence ID" value="NZ_CP114413.1"/>
</dbReference>
<evidence type="ECO:0000256" key="4">
    <source>
        <dbReference type="ARBA" id="ARBA00016797"/>
    </source>
</evidence>
<dbReference type="InterPro" id="IPR033948">
    <property type="entry name" value="ETF_beta_N"/>
</dbReference>
<keyword evidence="10" id="KW-1185">Reference proteome</keyword>
<keyword evidence="5" id="KW-0813">Transport</keyword>
<feature type="domain" description="Electron transfer flavoprotein alpha/beta-subunit N-terminal" evidence="8">
    <location>
        <begin position="24"/>
        <end position="214"/>
    </location>
</feature>
<comment type="function">
    <text evidence="7">The electron transfer flavoprotein serves as a specific electron acceptor for other dehydrogenases. It transfers the electrons to the main respiratory chain via ETF-ubiquinone oxidoreductase (ETF dehydrogenase).</text>
</comment>
<evidence type="ECO:0000313" key="10">
    <source>
        <dbReference type="Proteomes" id="UP001164439"/>
    </source>
</evidence>
<dbReference type="InterPro" id="IPR014730">
    <property type="entry name" value="ETF_a/b_N"/>
</dbReference>
<organism evidence="9 10">
    <name type="scientific">Streptomyces cinnabarinus</name>
    <dbReference type="NCBI Taxonomy" id="67287"/>
    <lineage>
        <taxon>Bacteria</taxon>
        <taxon>Bacillati</taxon>
        <taxon>Actinomycetota</taxon>
        <taxon>Actinomycetes</taxon>
        <taxon>Kitasatosporales</taxon>
        <taxon>Streptomycetaceae</taxon>
        <taxon>Streptomyces</taxon>
    </lineage>
</organism>
<dbReference type="InterPro" id="IPR014729">
    <property type="entry name" value="Rossmann-like_a/b/a_fold"/>
</dbReference>
<dbReference type="PANTHER" id="PTHR21294:SF8">
    <property type="entry name" value="ELECTRON TRANSFER FLAVOPROTEIN SUBUNIT BETA"/>
    <property type="match status" value="1"/>
</dbReference>
<evidence type="ECO:0000256" key="2">
    <source>
        <dbReference type="ARBA" id="ARBA00007557"/>
    </source>
</evidence>
<name>A0ABY7KP81_9ACTN</name>
<dbReference type="Gene3D" id="3.40.50.620">
    <property type="entry name" value="HUPs"/>
    <property type="match status" value="1"/>
</dbReference>
<evidence type="ECO:0000256" key="3">
    <source>
        <dbReference type="ARBA" id="ARBA00011355"/>
    </source>
</evidence>
<dbReference type="PANTHER" id="PTHR21294">
    <property type="entry name" value="ELECTRON TRANSFER FLAVOPROTEIN BETA-SUBUNIT"/>
    <property type="match status" value="1"/>
</dbReference>
<comment type="subunit">
    <text evidence="3">Heterodimer of an alpha and a beta subunit.</text>
</comment>
<evidence type="ECO:0000256" key="1">
    <source>
        <dbReference type="ARBA" id="ARBA00001974"/>
    </source>
</evidence>
<dbReference type="PIRSF" id="PIRSF000090">
    <property type="entry name" value="Beta-ETF"/>
    <property type="match status" value="1"/>
</dbReference>
<dbReference type="Pfam" id="PF01012">
    <property type="entry name" value="ETF"/>
    <property type="match status" value="1"/>
</dbReference>
<comment type="cofactor">
    <cofactor evidence="1">
        <name>FAD</name>
        <dbReference type="ChEBI" id="CHEBI:57692"/>
    </cofactor>
</comment>
<sequence>MSLKIIVTVKHVPDATGDRHFTDDLTVDRDDVDGLLSELDEYAVEQALRIAEEADDATVTVVTVGPEDARDALRKALSMGAGQAIHVEDEDLHGTDAIGTSLVLAKAIEKAGYDLVVSGMASTDGDMGVVPALLAERLGVPQVTLLSEIGVEDGVVHGRRDSDAASERLEARLPAVVSVTDQSGEARYPSFKGIMAAKKKPVESWDLSDLDLDADDVGAEGAYTVVEAVAPRPARTAGEIVKDEGEGGKRLAEFLARQKFI</sequence>
<protein>
    <recommendedName>
        <fullName evidence="4">Electron transfer flavoprotein subunit beta</fullName>
    </recommendedName>
</protein>
<evidence type="ECO:0000256" key="5">
    <source>
        <dbReference type="ARBA" id="ARBA00022448"/>
    </source>
</evidence>
<dbReference type="Proteomes" id="UP001164439">
    <property type="component" value="Chromosome"/>
</dbReference>
<dbReference type="SMART" id="SM00893">
    <property type="entry name" value="ETF"/>
    <property type="match status" value="1"/>
</dbReference>
<proteinExistence type="inferred from homology"/>
<evidence type="ECO:0000259" key="8">
    <source>
        <dbReference type="SMART" id="SM00893"/>
    </source>
</evidence>
<evidence type="ECO:0000313" key="9">
    <source>
        <dbReference type="EMBL" id="WAZ26355.1"/>
    </source>
</evidence>
<evidence type="ECO:0000256" key="7">
    <source>
        <dbReference type="ARBA" id="ARBA00025649"/>
    </source>
</evidence>
<gene>
    <name evidence="9" type="ORF">STRCI_007920</name>
</gene>
<reference evidence="9" key="1">
    <citation type="submission" date="2022-12" db="EMBL/GenBank/DDBJ databases">
        <authorList>
            <person name="Ruckert C."/>
            <person name="Busche T."/>
            <person name="Kalinowski J."/>
            <person name="Wittmann C."/>
        </authorList>
    </citation>
    <scope>NUCLEOTIDE SEQUENCE</scope>
    <source>
        <strain evidence="9">DSM 40467</strain>
    </source>
</reference>
<dbReference type="SUPFAM" id="SSF52402">
    <property type="entry name" value="Adenine nucleotide alpha hydrolases-like"/>
    <property type="match status" value="1"/>
</dbReference>
<comment type="similarity">
    <text evidence="2">Belongs to the ETF beta-subunit/FixA family.</text>
</comment>
<keyword evidence="6" id="KW-0249">Electron transport</keyword>
<dbReference type="EMBL" id="CP114413">
    <property type="protein sequence ID" value="WAZ26355.1"/>
    <property type="molecule type" value="Genomic_DNA"/>
</dbReference>
<accession>A0ABY7KP81</accession>